<dbReference type="InterPro" id="IPR029099">
    <property type="entry name" value="Pribosyltran_N"/>
</dbReference>
<dbReference type="GO" id="GO:0005524">
    <property type="term" value="F:ATP binding"/>
    <property type="evidence" value="ECO:0007669"/>
    <property type="project" value="UniProtKB-KW"/>
</dbReference>
<keyword evidence="3 8" id="KW-0545">Nucleotide biosynthesis</keyword>
<evidence type="ECO:0000256" key="4">
    <source>
        <dbReference type="ARBA" id="ARBA00022741"/>
    </source>
</evidence>
<dbReference type="SUPFAM" id="SSF53271">
    <property type="entry name" value="PRTase-like"/>
    <property type="match status" value="2"/>
</dbReference>
<evidence type="ECO:0000256" key="1">
    <source>
        <dbReference type="ARBA" id="ARBA00013247"/>
    </source>
</evidence>
<dbReference type="Pfam" id="PF00156">
    <property type="entry name" value="Pribosyltran"/>
    <property type="match status" value="1"/>
</dbReference>
<dbReference type="GO" id="GO:0000287">
    <property type="term" value="F:magnesium ion binding"/>
    <property type="evidence" value="ECO:0007669"/>
    <property type="project" value="InterPro"/>
</dbReference>
<keyword evidence="6" id="KW-0067">ATP-binding</keyword>
<feature type="domain" description="Ribose-phosphate pyrophosphokinase N-terminal" evidence="10">
    <location>
        <begin position="7"/>
        <end position="117"/>
    </location>
</feature>
<dbReference type="GO" id="GO:0006015">
    <property type="term" value="P:5-phosphoribose 1-diphosphate biosynthetic process"/>
    <property type="evidence" value="ECO:0007669"/>
    <property type="project" value="TreeGrafter"/>
</dbReference>
<feature type="domain" description="Phosphoribosyltransferase" evidence="9">
    <location>
        <begin position="149"/>
        <end position="271"/>
    </location>
</feature>
<sequence>MPKAIAVLSKGKGFAAKLSGKLGIKKLPLKLDVFPDGELYVRFLGSVKGKTIYMVQSLSGAPNNALLELFLAARTAKELGAKKVFGILPYLGYMRQDKRFKAGECFSAKEVAWLLSNCLDRLYTFDAHLHRIKSLNKIFRIPAKNLSSAKPIAAYIKKKFSSKNTVIVGPDIESSQWAAKIAKSIGFESTILRKKRFHSRKVKVHVHKELEWKGKNVVIVDDIVSSGHTMAEAIKAVKKRGVKEVHCICIHAVFSEDALRKIRKAGAKSIASCNTIPHATNKIDVSGEMAEELR</sequence>
<evidence type="ECO:0000256" key="6">
    <source>
        <dbReference type="ARBA" id="ARBA00022840"/>
    </source>
</evidence>
<evidence type="ECO:0000313" key="12">
    <source>
        <dbReference type="Proteomes" id="UP000577419"/>
    </source>
</evidence>
<dbReference type="NCBIfam" id="TIGR01251">
    <property type="entry name" value="ribP_PPkin"/>
    <property type="match status" value="1"/>
</dbReference>
<dbReference type="Gene3D" id="3.40.50.2020">
    <property type="match status" value="2"/>
</dbReference>
<dbReference type="FunFam" id="3.40.50.2020:FF:000014">
    <property type="entry name" value="Ribose-phosphate pyrophosphokinase 1"/>
    <property type="match status" value="1"/>
</dbReference>
<dbReference type="Pfam" id="PF13793">
    <property type="entry name" value="Pribosyltran_N"/>
    <property type="match status" value="1"/>
</dbReference>
<evidence type="ECO:0000259" key="9">
    <source>
        <dbReference type="Pfam" id="PF00156"/>
    </source>
</evidence>
<evidence type="ECO:0000256" key="5">
    <source>
        <dbReference type="ARBA" id="ARBA00022777"/>
    </source>
</evidence>
<dbReference type="PANTHER" id="PTHR10210">
    <property type="entry name" value="RIBOSE-PHOSPHATE DIPHOSPHOKINASE FAMILY MEMBER"/>
    <property type="match status" value="1"/>
</dbReference>
<dbReference type="SMART" id="SM01400">
    <property type="entry name" value="Pribosyltran_N"/>
    <property type="match status" value="1"/>
</dbReference>
<reference evidence="12" key="1">
    <citation type="journal article" date="2020" name="bioRxiv">
        <title>A rank-normalized archaeal taxonomy based on genome phylogeny resolves widespread incomplete and uneven classifications.</title>
        <authorList>
            <person name="Rinke C."/>
            <person name="Chuvochina M."/>
            <person name="Mussig A.J."/>
            <person name="Chaumeil P.-A."/>
            <person name="Waite D.W."/>
            <person name="Whitman W.B."/>
            <person name="Parks D.H."/>
            <person name="Hugenholtz P."/>
        </authorList>
    </citation>
    <scope>NUCLEOTIDE SEQUENCE [LARGE SCALE GENOMIC DNA]</scope>
</reference>
<evidence type="ECO:0000256" key="8">
    <source>
        <dbReference type="RuleBase" id="RU004324"/>
    </source>
</evidence>
<proteinExistence type="inferred from homology"/>
<evidence type="ECO:0000256" key="2">
    <source>
        <dbReference type="ARBA" id="ARBA00022679"/>
    </source>
</evidence>
<dbReference type="NCBIfam" id="NF005537">
    <property type="entry name" value="PRK07199.1"/>
    <property type="match status" value="1"/>
</dbReference>
<dbReference type="GO" id="GO:0004749">
    <property type="term" value="F:ribose phosphate diphosphokinase activity"/>
    <property type="evidence" value="ECO:0007669"/>
    <property type="project" value="UniProtKB-EC"/>
</dbReference>
<dbReference type="PANTHER" id="PTHR10210:SF32">
    <property type="entry name" value="RIBOSE-PHOSPHATE PYROPHOSPHOKINASE 2"/>
    <property type="match status" value="1"/>
</dbReference>
<accession>A0A7J4ITV2</accession>
<keyword evidence="2 11" id="KW-0808">Transferase</keyword>
<dbReference type="AlphaFoldDB" id="A0A7J4ITV2"/>
<dbReference type="CDD" id="cd06223">
    <property type="entry name" value="PRTases_typeI"/>
    <property type="match status" value="1"/>
</dbReference>
<protein>
    <recommendedName>
        <fullName evidence="1">ribose-phosphate diphosphokinase</fullName>
        <ecNumber evidence="1">2.7.6.1</ecNumber>
    </recommendedName>
</protein>
<dbReference type="InterPro" id="IPR029057">
    <property type="entry name" value="PRTase-like"/>
</dbReference>
<evidence type="ECO:0000259" key="10">
    <source>
        <dbReference type="Pfam" id="PF13793"/>
    </source>
</evidence>
<dbReference type="Proteomes" id="UP000577419">
    <property type="component" value="Unassembled WGS sequence"/>
</dbReference>
<comment type="caution">
    <text evidence="11">The sequence shown here is derived from an EMBL/GenBank/DDBJ whole genome shotgun (WGS) entry which is preliminary data.</text>
</comment>
<name>A0A7J4ITV2_9ARCH</name>
<comment type="catalytic activity">
    <reaction evidence="7">
        <text>D-ribose 5-phosphate + ATP = 5-phospho-alpha-D-ribose 1-diphosphate + AMP + H(+)</text>
        <dbReference type="Rhea" id="RHEA:15609"/>
        <dbReference type="ChEBI" id="CHEBI:15378"/>
        <dbReference type="ChEBI" id="CHEBI:30616"/>
        <dbReference type="ChEBI" id="CHEBI:58017"/>
        <dbReference type="ChEBI" id="CHEBI:78346"/>
        <dbReference type="ChEBI" id="CHEBI:456215"/>
        <dbReference type="EC" id="2.7.6.1"/>
    </reaction>
</comment>
<dbReference type="InterPro" id="IPR000836">
    <property type="entry name" value="PRTase_dom"/>
</dbReference>
<evidence type="ECO:0000313" key="11">
    <source>
        <dbReference type="EMBL" id="HIH08872.1"/>
    </source>
</evidence>
<dbReference type="EC" id="2.7.6.1" evidence="1"/>
<dbReference type="InterPro" id="IPR005946">
    <property type="entry name" value="Rib-P_diPkinase"/>
</dbReference>
<organism evidence="11 12">
    <name type="scientific">Candidatus Iainarchaeum sp</name>
    <dbReference type="NCBI Taxonomy" id="3101447"/>
    <lineage>
        <taxon>Archaea</taxon>
        <taxon>Candidatus Iainarchaeota</taxon>
        <taxon>Candidatus Iainarchaeia</taxon>
        <taxon>Candidatus Iainarchaeales</taxon>
        <taxon>Candidatus Iainarchaeaceae</taxon>
        <taxon>Candidatus Iainarchaeum</taxon>
    </lineage>
</organism>
<dbReference type="GO" id="GO:0002189">
    <property type="term" value="C:ribose phosphate diphosphokinase complex"/>
    <property type="evidence" value="ECO:0007669"/>
    <property type="project" value="TreeGrafter"/>
</dbReference>
<evidence type="ECO:0000256" key="3">
    <source>
        <dbReference type="ARBA" id="ARBA00022727"/>
    </source>
</evidence>
<keyword evidence="4" id="KW-0547">Nucleotide-binding</keyword>
<keyword evidence="5 11" id="KW-0418">Kinase</keyword>
<dbReference type="GO" id="GO:0005737">
    <property type="term" value="C:cytoplasm"/>
    <property type="evidence" value="ECO:0007669"/>
    <property type="project" value="TreeGrafter"/>
</dbReference>
<gene>
    <name evidence="11" type="primary">prs</name>
    <name evidence="11" type="ORF">HA237_05900</name>
</gene>
<dbReference type="GO" id="GO:0016301">
    <property type="term" value="F:kinase activity"/>
    <property type="evidence" value="ECO:0007669"/>
    <property type="project" value="UniProtKB-KW"/>
</dbReference>
<evidence type="ECO:0000256" key="7">
    <source>
        <dbReference type="ARBA" id="ARBA00049535"/>
    </source>
</evidence>
<dbReference type="EMBL" id="DUFG01000028">
    <property type="protein sequence ID" value="HIH08872.1"/>
    <property type="molecule type" value="Genomic_DNA"/>
</dbReference>
<comment type="similarity">
    <text evidence="8">Belongs to the ribose-phosphate pyrophosphokinase family.</text>
</comment>
<dbReference type="GO" id="GO:0006164">
    <property type="term" value="P:purine nucleotide biosynthetic process"/>
    <property type="evidence" value="ECO:0007669"/>
    <property type="project" value="TreeGrafter"/>
</dbReference>